<dbReference type="AlphaFoldDB" id="A0A6H0KH52"/>
<keyword evidence="3" id="KW-1185">Reference proteome</keyword>
<dbReference type="InterPro" id="IPR011990">
    <property type="entry name" value="TPR-like_helical_dom_sf"/>
</dbReference>
<evidence type="ECO:0000313" key="2">
    <source>
        <dbReference type="EMBL" id="QIU92744.1"/>
    </source>
</evidence>
<dbReference type="Pfam" id="PF12771">
    <property type="entry name" value="SusD-like_2"/>
    <property type="match status" value="1"/>
</dbReference>
<evidence type="ECO:0000256" key="1">
    <source>
        <dbReference type="SAM" id="SignalP"/>
    </source>
</evidence>
<dbReference type="SUPFAM" id="SSF48452">
    <property type="entry name" value="TPR-like"/>
    <property type="match status" value="1"/>
</dbReference>
<dbReference type="RefSeq" id="WP_167959502.1">
    <property type="nucleotide sequence ID" value="NZ_CP050831.1"/>
</dbReference>
<feature type="signal peptide" evidence="1">
    <location>
        <begin position="1"/>
        <end position="20"/>
    </location>
</feature>
<dbReference type="Proteomes" id="UP000501780">
    <property type="component" value="Chromosome"/>
</dbReference>
<accession>A0A6H0KH52</accession>
<gene>
    <name evidence="2" type="ORF">BacF7301_00600</name>
</gene>
<dbReference type="EMBL" id="CP050831">
    <property type="protein sequence ID" value="QIU92744.1"/>
    <property type="molecule type" value="Genomic_DNA"/>
</dbReference>
<keyword evidence="2" id="KW-0449">Lipoprotein</keyword>
<dbReference type="KEGG" id="bfc:BacF7301_00600"/>
<feature type="chain" id="PRO_5026154260" evidence="1">
    <location>
        <begin position="21"/>
        <end position="487"/>
    </location>
</feature>
<organism evidence="2 3">
    <name type="scientific">Bacteroides faecium</name>
    <dbReference type="NCBI Taxonomy" id="2715212"/>
    <lineage>
        <taxon>Bacteria</taxon>
        <taxon>Pseudomonadati</taxon>
        <taxon>Bacteroidota</taxon>
        <taxon>Bacteroidia</taxon>
        <taxon>Bacteroidales</taxon>
        <taxon>Bacteroidaceae</taxon>
        <taxon>Bacteroides</taxon>
    </lineage>
</organism>
<protein>
    <submittedName>
        <fullName evidence="2">SusD/RagB family nutrient-binding outer membrane lipoprotein</fullName>
    </submittedName>
</protein>
<sequence length="487" mass="55539">MKKYINQLYVLLLVSSLMTAGCTDSFDEVNTDPDRPTTVDATNILAHCLRDASDNLFDEWFDLNECSGFAGQISKLSYTEEGYYNFRPNVNNNSWAICYLIISNLNDIIAMSQEDKSKNMEAVATIFQCQIFQITTDRWRDIPYTEACQLETIKKPKYDKQEDIYPDLLAKLKVAADALDENGDDIGSGDVLYGGSINKWKRYCNSLRLRMAMRISGVSKDLARSTVEEILGNPAKYPLIEENSQNAFFTWGNEYPEPWADYYRERANEYGTSELMVNKLKSYNDPRLSVYALPTANSEKEGNPEYIGYPNGKKVYATVANYSKVGKRFMQDLAGFTPWFRACETYFEIAEANKLGFATGISAEDAYNKAVRLSLEENGIAEDDITSYLANEAKYNGTDKQLFEQLWISLFKQGMEAWSCHRRTGFPTDNAVAPDCYYPGHKCPPMRYGYPDTEANLNTENYKIANASVVDYFWGSTMWWDTRDADK</sequence>
<proteinExistence type="predicted"/>
<name>A0A6H0KH52_9BACE</name>
<dbReference type="PROSITE" id="PS51257">
    <property type="entry name" value="PROKAR_LIPOPROTEIN"/>
    <property type="match status" value="1"/>
</dbReference>
<evidence type="ECO:0000313" key="3">
    <source>
        <dbReference type="Proteomes" id="UP000501780"/>
    </source>
</evidence>
<dbReference type="Gene3D" id="1.25.40.390">
    <property type="match status" value="1"/>
</dbReference>
<keyword evidence="1" id="KW-0732">Signal</keyword>
<reference evidence="2 3" key="1">
    <citation type="submission" date="2020-03" db="EMBL/GenBank/DDBJ databases">
        <title>Genomic analysis of Bacteroides faecium CBA7301.</title>
        <authorList>
            <person name="Kim J."/>
            <person name="Roh S.W."/>
        </authorList>
    </citation>
    <scope>NUCLEOTIDE SEQUENCE [LARGE SCALE GENOMIC DNA]</scope>
    <source>
        <strain evidence="2 3">CBA7301</strain>
    </source>
</reference>
<dbReference type="InterPro" id="IPR041662">
    <property type="entry name" value="SusD-like_2"/>
</dbReference>